<evidence type="ECO:0000256" key="1">
    <source>
        <dbReference type="SAM" id="MobiDB-lite"/>
    </source>
</evidence>
<organism evidence="2 3">
    <name type="scientific">Phaeosphaeria nodorum (strain SN15 / ATCC MYA-4574 / FGSC 10173)</name>
    <name type="common">Glume blotch fungus</name>
    <name type="synonym">Parastagonospora nodorum</name>
    <dbReference type="NCBI Taxonomy" id="321614"/>
    <lineage>
        <taxon>Eukaryota</taxon>
        <taxon>Fungi</taxon>
        <taxon>Dikarya</taxon>
        <taxon>Ascomycota</taxon>
        <taxon>Pezizomycotina</taxon>
        <taxon>Dothideomycetes</taxon>
        <taxon>Pleosporomycetidae</taxon>
        <taxon>Pleosporales</taxon>
        <taxon>Pleosporineae</taxon>
        <taxon>Phaeosphaeriaceae</taxon>
        <taxon>Parastagonospora</taxon>
    </lineage>
</organism>
<dbReference type="KEGG" id="pno:SNOG_16255"/>
<protein>
    <submittedName>
        <fullName evidence="2">Uncharacterized protein</fullName>
    </submittedName>
</protein>
<accession>Q0TWD0</accession>
<dbReference type="InParanoid" id="Q0TWD0"/>
<dbReference type="Proteomes" id="UP000001055">
    <property type="component" value="Unassembled WGS sequence"/>
</dbReference>
<sequence>MSTKLGDGAQWPKDIHQWPGNDAQSSGIHLLWYDPAHGAPHEAT</sequence>
<dbReference type="EMBL" id="CH445368">
    <property type="protein sequence ID" value="EAT76439.1"/>
    <property type="molecule type" value="Genomic_DNA"/>
</dbReference>
<evidence type="ECO:0000313" key="3">
    <source>
        <dbReference type="Proteomes" id="UP000001055"/>
    </source>
</evidence>
<proteinExistence type="predicted"/>
<reference evidence="3" key="1">
    <citation type="journal article" date="2007" name="Plant Cell">
        <title>Dothideomycete-plant interactions illuminated by genome sequencing and EST analysis of the wheat pathogen Stagonospora nodorum.</title>
        <authorList>
            <person name="Hane J.K."/>
            <person name="Lowe R.G."/>
            <person name="Solomon P.S."/>
            <person name="Tan K.C."/>
            <person name="Schoch C.L."/>
            <person name="Spatafora J.W."/>
            <person name="Crous P.W."/>
            <person name="Kodira C."/>
            <person name="Birren B.W."/>
            <person name="Galagan J.E."/>
            <person name="Torriani S.F."/>
            <person name="McDonald B.A."/>
            <person name="Oliver R.P."/>
        </authorList>
    </citation>
    <scope>NUCLEOTIDE SEQUENCE [LARGE SCALE GENOMIC DNA]</scope>
    <source>
        <strain evidence="3">SN15 / ATCC MYA-4574 / FGSC 10173</strain>
    </source>
</reference>
<dbReference type="RefSeq" id="XP_001806380.1">
    <property type="nucleotide sequence ID" value="XM_001806328.1"/>
</dbReference>
<dbReference type="GeneID" id="5983310"/>
<gene>
    <name evidence="2" type="ORF">SNOG_16255</name>
</gene>
<dbReference type="AlphaFoldDB" id="Q0TWD0"/>
<feature type="region of interest" description="Disordered" evidence="1">
    <location>
        <begin position="1"/>
        <end position="22"/>
    </location>
</feature>
<evidence type="ECO:0000313" key="2">
    <source>
        <dbReference type="EMBL" id="EAT76439.1"/>
    </source>
</evidence>
<name>Q0TWD0_PHANO</name>